<dbReference type="AlphaFoldDB" id="A0A0X2NPL7"/>
<evidence type="ECO:0000313" key="6">
    <source>
        <dbReference type="Proteomes" id="UP000319986"/>
    </source>
</evidence>
<reference evidence="4 6" key="3">
    <citation type="submission" date="2019-06" db="EMBL/GenBank/DDBJ databases">
        <title>Whole genome shotgun sequence of Corynebacterium variabile NBRC 15286.</title>
        <authorList>
            <person name="Hosoyama A."/>
            <person name="Uohara A."/>
            <person name="Ohji S."/>
            <person name="Ichikawa N."/>
        </authorList>
    </citation>
    <scope>NUCLEOTIDE SEQUENCE [LARGE SCALE GENOMIC DNA]</scope>
    <source>
        <strain evidence="4 6">NBRC 15286</strain>
    </source>
</reference>
<dbReference type="SUPFAM" id="SSF53800">
    <property type="entry name" value="Chelatase"/>
    <property type="match status" value="1"/>
</dbReference>
<dbReference type="GO" id="GO:0046872">
    <property type="term" value="F:metal ion binding"/>
    <property type="evidence" value="ECO:0007669"/>
    <property type="project" value="UniProtKB-KW"/>
</dbReference>
<organism evidence="3 5">
    <name type="scientific">Corynebacterium variabile</name>
    <dbReference type="NCBI Taxonomy" id="1727"/>
    <lineage>
        <taxon>Bacteria</taxon>
        <taxon>Bacillati</taxon>
        <taxon>Actinomycetota</taxon>
        <taxon>Actinomycetes</taxon>
        <taxon>Mycobacteriales</taxon>
        <taxon>Corynebacteriaceae</taxon>
        <taxon>Corynebacterium</taxon>
    </lineage>
</organism>
<evidence type="ECO:0000313" key="3">
    <source>
        <dbReference type="EMBL" id="CUU66799.1"/>
    </source>
</evidence>
<dbReference type="RefSeq" id="WP_014008993.1">
    <property type="nucleotide sequence ID" value="NZ_JAKDSY010000088.1"/>
</dbReference>
<dbReference type="GO" id="GO:0016829">
    <property type="term" value="F:lyase activity"/>
    <property type="evidence" value="ECO:0007669"/>
    <property type="project" value="UniProtKB-KW"/>
</dbReference>
<evidence type="ECO:0000313" key="4">
    <source>
        <dbReference type="EMBL" id="GEC85938.1"/>
    </source>
</evidence>
<reference evidence="5" key="2">
    <citation type="submission" date="2015-11" db="EMBL/GenBank/DDBJ databases">
        <authorList>
            <person name="Dugat-Bony E."/>
        </authorList>
    </citation>
    <scope>NUCLEOTIDE SEQUENCE [LARGE SCALE GENOMIC DNA]</scope>
    <source>
        <strain evidence="5">Mu292</strain>
    </source>
</reference>
<reference evidence="3" key="1">
    <citation type="submission" date="2015-11" db="EMBL/GenBank/DDBJ databases">
        <authorList>
            <person name="Zhang Y."/>
            <person name="Guo Z."/>
        </authorList>
    </citation>
    <scope>NUCLEOTIDE SEQUENCE [LARGE SCALE GENOMIC DNA]</scope>
    <source>
        <strain evidence="3">Mu292</strain>
    </source>
</reference>
<name>A0A0X2NPL7_9CORY</name>
<keyword evidence="1" id="KW-0479">Metal-binding</keyword>
<evidence type="ECO:0000313" key="5">
    <source>
        <dbReference type="Proteomes" id="UP000182498"/>
    </source>
</evidence>
<dbReference type="OMA" id="SWLDHTD"/>
<proteinExistence type="predicted"/>
<dbReference type="Gene3D" id="3.40.50.1400">
    <property type="match status" value="2"/>
</dbReference>
<keyword evidence="2" id="KW-0456">Lyase</keyword>
<dbReference type="OrthoDB" id="482456at2"/>
<dbReference type="PANTHER" id="PTHR33542:SF5">
    <property type="entry name" value="FERROCHELATASE CHE1"/>
    <property type="match status" value="1"/>
</dbReference>
<dbReference type="InterPro" id="IPR050963">
    <property type="entry name" value="Sirohydro_Cobaltochel/CbiX"/>
</dbReference>
<dbReference type="Proteomes" id="UP000182498">
    <property type="component" value="Unassembled WGS sequence"/>
</dbReference>
<dbReference type="PANTHER" id="PTHR33542">
    <property type="entry name" value="SIROHYDROCHLORIN FERROCHELATASE, CHLOROPLASTIC"/>
    <property type="match status" value="1"/>
</dbReference>
<keyword evidence="5" id="KW-1185">Reference proteome</keyword>
<dbReference type="Pfam" id="PF01903">
    <property type="entry name" value="CbiX"/>
    <property type="match status" value="1"/>
</dbReference>
<evidence type="ECO:0000256" key="1">
    <source>
        <dbReference type="ARBA" id="ARBA00022723"/>
    </source>
</evidence>
<dbReference type="Proteomes" id="UP000319986">
    <property type="component" value="Unassembled WGS sequence"/>
</dbReference>
<gene>
    <name evidence="4" type="ORF">CVA01_12520</name>
    <name evidence="3" type="ORF">CVAR292_02146</name>
</gene>
<dbReference type="EMBL" id="BJNT01000008">
    <property type="protein sequence ID" value="GEC85938.1"/>
    <property type="molecule type" value="Genomic_DNA"/>
</dbReference>
<accession>A0A0X2NPL7</accession>
<dbReference type="EMBL" id="FAUH01000015">
    <property type="protein sequence ID" value="CUU66799.1"/>
    <property type="molecule type" value="Genomic_DNA"/>
</dbReference>
<protein>
    <submittedName>
        <fullName evidence="3">Uncharacterized conserved protein</fullName>
    </submittedName>
</protein>
<dbReference type="CDD" id="cd03416">
    <property type="entry name" value="CbiX_SirB_N"/>
    <property type="match status" value="1"/>
</dbReference>
<sequence length="232" mass="23354">MVTPVICLAHGSRHPEADAAVARIADAVSGLTGAPAHPSYLDFSALTLTTVAHLLAAEGHRRATVVPLLFTRAFHMRHDVPEALAEASAATGLEFTLADGIGTGGDVAALLASRIPPGTGHLVLYSVGSSVPGADETVAGLAADVGRRAEVGAELVTATGPSGGVDALVDAVRRATGPVHVAPLFISPGTLWDAAVDVLTALPDNISVTTGVPLDTAVAPLTAHRARERTAG</sequence>
<evidence type="ECO:0000256" key="2">
    <source>
        <dbReference type="ARBA" id="ARBA00023239"/>
    </source>
</evidence>
<dbReference type="InterPro" id="IPR002762">
    <property type="entry name" value="CbiX-like"/>
</dbReference>